<keyword evidence="1" id="KW-0963">Cytoplasm</keyword>
<organism evidence="6 7">
    <name type="scientific">Carpediemonas membranifera</name>
    <dbReference type="NCBI Taxonomy" id="201153"/>
    <lineage>
        <taxon>Eukaryota</taxon>
        <taxon>Metamonada</taxon>
        <taxon>Carpediemonas-like organisms</taxon>
        <taxon>Carpediemonas</taxon>
    </lineage>
</organism>
<dbReference type="SUPFAM" id="SSF56821">
    <property type="entry name" value="Prismane protein-like"/>
    <property type="match status" value="1"/>
</dbReference>
<dbReference type="EMBL" id="JAHDYR010000027">
    <property type="protein sequence ID" value="KAG9393030.1"/>
    <property type="molecule type" value="Genomic_DNA"/>
</dbReference>
<accession>A0A8J6AW44</accession>
<keyword evidence="7" id="KW-1185">Reference proteome</keyword>
<dbReference type="NCBIfam" id="NF003658">
    <property type="entry name" value="PRK05290.1"/>
    <property type="match status" value="1"/>
</dbReference>
<dbReference type="NCBIfam" id="TIGR01703">
    <property type="entry name" value="hybrid_clust"/>
    <property type="match status" value="1"/>
</dbReference>
<dbReference type="Gene3D" id="3.40.50.2030">
    <property type="match status" value="2"/>
</dbReference>
<dbReference type="PANTHER" id="PTHR30109">
    <property type="entry name" value="HYDROXYLAMINE REDUCTASE"/>
    <property type="match status" value="1"/>
</dbReference>
<evidence type="ECO:0000313" key="6">
    <source>
        <dbReference type="EMBL" id="KAG9393030.1"/>
    </source>
</evidence>
<dbReference type="AlphaFoldDB" id="A0A8J6AW44"/>
<evidence type="ECO:0000313" key="7">
    <source>
        <dbReference type="Proteomes" id="UP000717585"/>
    </source>
</evidence>
<sequence length="565" mass="61150">MSARPAANDQVWPSGEQLDVARILKDNASACYQCEQARGPGCNTKSGVCSKSPETTAIQDHITWLCMQFAATALKDRTKVTDEQLVLFNRAIFTTLTNVNFDDDALMRYADDLTAELANLGVKGVQKSAAEARATLNEFGLAHRLHKFGQTLGGLRETVIYGIRGAAAYADHTFVLAGLEPVRKETWMNVEAMAELSKDDLSVDTLLGLVLKVGEANFGIMAALDKAHNDALGQPSFAPVNTRPVEGKCILITGHDMDDLRKLLEQCEPRGVNVFTHGEMIPAHAYPALRKYKCLAGNFGTSWRNQRKEFPLFPGPVLFTTNCIMPPRDDYKHRVFTTGRVGFPGLTHVENGEFEPAIKAALEAPGYTKADVEAANAESPLLVGAMHAEVLSHAGKILELIGAGKLRHIIFIGGCDGSTPGRNYFSDLAEAVPDDCLILTGACGRYRINRVKDYGDIEGIPRLLDVGQCNDVFSAIKIAVALSEATGLAVNDLPLSLCVSWFEQKAVAVLLTLLHLGIRNIRLGPSLPRFLTPDALGVLADKFALKPTNNGDAKADLADMLAGEH</sequence>
<dbReference type="InterPro" id="IPR004137">
    <property type="entry name" value="HCP/CODH"/>
</dbReference>
<dbReference type="InterPro" id="IPR011254">
    <property type="entry name" value="Prismane-like_sf"/>
</dbReference>
<dbReference type="Proteomes" id="UP000717585">
    <property type="component" value="Unassembled WGS sequence"/>
</dbReference>
<dbReference type="HAMAP" id="MF_00069">
    <property type="entry name" value="Hydroxylam_reduct"/>
    <property type="match status" value="1"/>
</dbReference>
<comment type="caution">
    <text evidence="6">The sequence shown here is derived from an EMBL/GenBank/DDBJ whole genome shotgun (WGS) entry which is preliminary data.</text>
</comment>
<evidence type="ECO:0000256" key="4">
    <source>
        <dbReference type="ARBA" id="ARBA00023004"/>
    </source>
</evidence>
<dbReference type="GO" id="GO:0046872">
    <property type="term" value="F:metal ion binding"/>
    <property type="evidence" value="ECO:0007669"/>
    <property type="project" value="UniProtKB-KW"/>
</dbReference>
<evidence type="ECO:0000256" key="1">
    <source>
        <dbReference type="ARBA" id="ARBA00022490"/>
    </source>
</evidence>
<dbReference type="InterPro" id="IPR010048">
    <property type="entry name" value="Hydroxylam_reduct"/>
</dbReference>
<keyword evidence="4" id="KW-0408">Iron</keyword>
<dbReference type="OrthoDB" id="1470350at2759"/>
<keyword evidence="5" id="KW-0411">Iron-sulfur</keyword>
<name>A0A8J6AW44_9EUKA</name>
<dbReference type="GO" id="GO:0005737">
    <property type="term" value="C:cytoplasm"/>
    <property type="evidence" value="ECO:0007669"/>
    <property type="project" value="InterPro"/>
</dbReference>
<evidence type="ECO:0000256" key="5">
    <source>
        <dbReference type="ARBA" id="ARBA00023014"/>
    </source>
</evidence>
<dbReference type="InterPro" id="IPR016100">
    <property type="entry name" value="Prismane_a-bundle"/>
</dbReference>
<evidence type="ECO:0000256" key="2">
    <source>
        <dbReference type="ARBA" id="ARBA00022723"/>
    </source>
</evidence>
<dbReference type="GO" id="GO:0050418">
    <property type="term" value="F:hydroxylamine reductase activity"/>
    <property type="evidence" value="ECO:0007669"/>
    <property type="project" value="TreeGrafter"/>
</dbReference>
<keyword evidence="3" id="KW-0560">Oxidoreductase</keyword>
<dbReference type="GO" id="GO:0042542">
    <property type="term" value="P:response to hydrogen peroxide"/>
    <property type="evidence" value="ECO:0007669"/>
    <property type="project" value="TreeGrafter"/>
</dbReference>
<dbReference type="Pfam" id="PF03063">
    <property type="entry name" value="Prismane"/>
    <property type="match status" value="1"/>
</dbReference>
<dbReference type="PANTHER" id="PTHR30109:SF0">
    <property type="entry name" value="HYDROXYLAMINE REDUCTASE"/>
    <property type="match status" value="1"/>
</dbReference>
<dbReference type="GO" id="GO:0051536">
    <property type="term" value="F:iron-sulfur cluster binding"/>
    <property type="evidence" value="ECO:0007669"/>
    <property type="project" value="UniProtKB-KW"/>
</dbReference>
<dbReference type="GO" id="GO:0004601">
    <property type="term" value="F:peroxidase activity"/>
    <property type="evidence" value="ECO:0007669"/>
    <property type="project" value="TreeGrafter"/>
</dbReference>
<proteinExistence type="inferred from homology"/>
<dbReference type="Gene3D" id="1.20.1270.20">
    <property type="match status" value="2"/>
</dbReference>
<evidence type="ECO:0000256" key="3">
    <source>
        <dbReference type="ARBA" id="ARBA00023002"/>
    </source>
</evidence>
<gene>
    <name evidence="6" type="ORF">J8273_5633</name>
</gene>
<dbReference type="InterPro" id="IPR016099">
    <property type="entry name" value="Prismane-like_a/b-sand"/>
</dbReference>
<reference evidence="6" key="1">
    <citation type="submission" date="2021-05" db="EMBL/GenBank/DDBJ databases">
        <title>A free-living protist that lacks canonical eukaryotic 1 DNA replication and segregation systems.</title>
        <authorList>
            <person name="Salas-Leiva D.E."/>
            <person name="Tromer E.C."/>
            <person name="Curtis B.A."/>
            <person name="Jerlstrom-Hultqvist J."/>
            <person name="Kolisko M."/>
            <person name="Yi Z."/>
            <person name="Salas-Leiva J.S."/>
            <person name="Gallot-Lavallee L."/>
            <person name="Kops G.J.P.L."/>
            <person name="Archibald J.M."/>
            <person name="Simpson A.G.B."/>
            <person name="Roger A.J."/>
        </authorList>
    </citation>
    <scope>NUCLEOTIDE SEQUENCE</scope>
    <source>
        <strain evidence="6">BICM</strain>
    </source>
</reference>
<protein>
    <submittedName>
        <fullName evidence="6">Hybrid cluster protein</fullName>
    </submittedName>
</protein>
<keyword evidence="2" id="KW-0479">Metal-binding</keyword>